<dbReference type="KEGG" id="moz:MoryE10_33820"/>
<evidence type="ECO:0000313" key="4">
    <source>
        <dbReference type="Proteomes" id="UP000824988"/>
    </source>
</evidence>
<feature type="signal peptide" evidence="2">
    <location>
        <begin position="1"/>
        <end position="22"/>
    </location>
</feature>
<gene>
    <name evidence="3" type="ORF">MoryE10_33820</name>
</gene>
<evidence type="ECO:0008006" key="5">
    <source>
        <dbReference type="Google" id="ProtNLM"/>
    </source>
</evidence>
<organism evidence="3 4">
    <name type="scientific">Methylogaea oryzae</name>
    <dbReference type="NCBI Taxonomy" id="1295382"/>
    <lineage>
        <taxon>Bacteria</taxon>
        <taxon>Pseudomonadati</taxon>
        <taxon>Pseudomonadota</taxon>
        <taxon>Gammaproteobacteria</taxon>
        <taxon>Methylococcales</taxon>
        <taxon>Methylococcaceae</taxon>
        <taxon>Methylogaea</taxon>
    </lineage>
</organism>
<feature type="region of interest" description="Disordered" evidence="1">
    <location>
        <begin position="149"/>
        <end position="197"/>
    </location>
</feature>
<reference evidence="3" key="1">
    <citation type="submission" date="2019-06" db="EMBL/GenBank/DDBJ databases">
        <title>Complete genome sequence of Methylogaea oryzae strain JCM16910.</title>
        <authorList>
            <person name="Asakawa S."/>
        </authorList>
    </citation>
    <scope>NUCLEOTIDE SEQUENCE</scope>
    <source>
        <strain evidence="3">E10</strain>
    </source>
</reference>
<evidence type="ECO:0000256" key="2">
    <source>
        <dbReference type="SAM" id="SignalP"/>
    </source>
</evidence>
<accession>A0A8D5AJU0</accession>
<dbReference type="AlphaFoldDB" id="A0A8D5AJU0"/>
<sequence length="197" mass="18982">MVRTSWCALALAAALVGCDNNAGGTSTAAAPAKSAKLTGIVLDANGPIDSGMVEAVDAKGATVASSQLSGGNKYTISIPATAAYPIVLTAKPTDGSAPVKAVVTSSLAEKMDITSVSTLVVDNAMQLGGLTPANIQQASIGAIGQRQSRGVSAGAGGSTGGPGNSGGGIGQGGHGGHDMSKMGGGEGETGKMDNMSH</sequence>
<evidence type="ECO:0000313" key="3">
    <source>
        <dbReference type="EMBL" id="BBL72776.1"/>
    </source>
</evidence>
<dbReference type="Proteomes" id="UP000824988">
    <property type="component" value="Chromosome"/>
</dbReference>
<name>A0A8D5AJU0_9GAMM</name>
<protein>
    <recommendedName>
        <fullName evidence="5">Carboxypeptidase regulatory-like domain-containing protein</fullName>
    </recommendedName>
</protein>
<feature type="chain" id="PRO_5034688059" description="Carboxypeptidase regulatory-like domain-containing protein" evidence="2">
    <location>
        <begin position="23"/>
        <end position="197"/>
    </location>
</feature>
<feature type="compositionally biased region" description="Gly residues" evidence="1">
    <location>
        <begin position="153"/>
        <end position="174"/>
    </location>
</feature>
<proteinExistence type="predicted"/>
<feature type="compositionally biased region" description="Basic and acidic residues" evidence="1">
    <location>
        <begin position="188"/>
        <end position="197"/>
    </location>
</feature>
<dbReference type="EMBL" id="AP019782">
    <property type="protein sequence ID" value="BBL72776.1"/>
    <property type="molecule type" value="Genomic_DNA"/>
</dbReference>
<keyword evidence="4" id="KW-1185">Reference proteome</keyword>
<keyword evidence="2" id="KW-0732">Signal</keyword>
<evidence type="ECO:0000256" key="1">
    <source>
        <dbReference type="SAM" id="MobiDB-lite"/>
    </source>
</evidence>